<comment type="caution">
    <text evidence="2">The sequence shown here is derived from an EMBL/GenBank/DDBJ whole genome shotgun (WGS) entry which is preliminary data.</text>
</comment>
<proteinExistence type="predicted"/>
<organism evidence="2 3">
    <name type="scientific">Stephania yunnanensis</name>
    <dbReference type="NCBI Taxonomy" id="152371"/>
    <lineage>
        <taxon>Eukaryota</taxon>
        <taxon>Viridiplantae</taxon>
        <taxon>Streptophyta</taxon>
        <taxon>Embryophyta</taxon>
        <taxon>Tracheophyta</taxon>
        <taxon>Spermatophyta</taxon>
        <taxon>Magnoliopsida</taxon>
        <taxon>Ranunculales</taxon>
        <taxon>Menispermaceae</taxon>
        <taxon>Menispermoideae</taxon>
        <taxon>Cissampelideae</taxon>
        <taxon>Stephania</taxon>
    </lineage>
</organism>
<accession>A0AAP0NVF9</accession>
<evidence type="ECO:0000313" key="3">
    <source>
        <dbReference type="Proteomes" id="UP001420932"/>
    </source>
</evidence>
<name>A0AAP0NVF9_9MAGN</name>
<dbReference type="SUPFAM" id="SSF54160">
    <property type="entry name" value="Chromo domain-like"/>
    <property type="match status" value="1"/>
</dbReference>
<evidence type="ECO:0000313" key="2">
    <source>
        <dbReference type="EMBL" id="KAK9121297.1"/>
    </source>
</evidence>
<reference evidence="2 3" key="1">
    <citation type="submission" date="2024-01" db="EMBL/GenBank/DDBJ databases">
        <title>Genome assemblies of Stephania.</title>
        <authorList>
            <person name="Yang L."/>
        </authorList>
    </citation>
    <scope>NUCLEOTIDE SEQUENCE [LARGE SCALE GENOMIC DNA]</scope>
    <source>
        <strain evidence="2">YNDBR</strain>
        <tissue evidence="2">Leaf</tissue>
    </source>
</reference>
<evidence type="ECO:0000259" key="1">
    <source>
        <dbReference type="Pfam" id="PF00385"/>
    </source>
</evidence>
<dbReference type="Gene3D" id="2.40.50.40">
    <property type="match status" value="1"/>
</dbReference>
<dbReference type="Pfam" id="PF00385">
    <property type="entry name" value="Chromo"/>
    <property type="match status" value="1"/>
</dbReference>
<keyword evidence="3" id="KW-1185">Reference proteome</keyword>
<dbReference type="InterPro" id="IPR016197">
    <property type="entry name" value="Chromo-like_dom_sf"/>
</dbReference>
<dbReference type="Proteomes" id="UP001420932">
    <property type="component" value="Unassembled WGS sequence"/>
</dbReference>
<dbReference type="InterPro" id="IPR023780">
    <property type="entry name" value="Chromo_domain"/>
</dbReference>
<feature type="domain" description="Chromo" evidence="1">
    <location>
        <begin position="133"/>
        <end position="173"/>
    </location>
</feature>
<sequence length="223" mass="25295">MTPFRVVYGRDPPPIIQFGAYTTAIADLEDQLRLRNTVLDELKFHLTRAQSKMKLAANGNYRDTKFQVGDRVYLKLRPYCQQSLARRMNEKMSPRFFCPFSVIDKLRKAVGAANRVQPLPTTLSADSEWVVEPAAVLGVRRTGATREVLVKWKDLPMFEAMWEPIEMIKTQFPSFPLEDNVGSRGVGIDRPPIYLKYSRKHGKAGVTRGATTVGAEQQESCEE</sequence>
<protein>
    <recommendedName>
        <fullName evidence="1">Chromo domain-containing protein</fullName>
    </recommendedName>
</protein>
<dbReference type="AlphaFoldDB" id="A0AAP0NVF9"/>
<dbReference type="EMBL" id="JBBNAF010000008">
    <property type="protein sequence ID" value="KAK9121297.1"/>
    <property type="molecule type" value="Genomic_DNA"/>
</dbReference>
<gene>
    <name evidence="2" type="ORF">Syun_018914</name>
</gene>